<dbReference type="SUPFAM" id="SSF49879">
    <property type="entry name" value="SMAD/FHA domain"/>
    <property type="match status" value="1"/>
</dbReference>
<name>A0A1F6GAR4_9PROT</name>
<accession>A0A1F6GAR4</accession>
<feature type="transmembrane region" description="Helical" evidence="1">
    <location>
        <begin position="138"/>
        <end position="157"/>
    </location>
</feature>
<keyword evidence="1" id="KW-0812">Transmembrane</keyword>
<keyword evidence="1" id="KW-1133">Transmembrane helix</keyword>
<comment type="caution">
    <text evidence="3">The sequence shown here is derived from an EMBL/GenBank/DDBJ whole genome shotgun (WGS) entry which is preliminary data.</text>
</comment>
<dbReference type="InterPro" id="IPR000253">
    <property type="entry name" value="FHA_dom"/>
</dbReference>
<dbReference type="STRING" id="1817772.A2527_08515"/>
<dbReference type="EMBL" id="MFNE01000026">
    <property type="protein sequence ID" value="OGG95205.1"/>
    <property type="molecule type" value="Genomic_DNA"/>
</dbReference>
<dbReference type="CDD" id="cd00060">
    <property type="entry name" value="FHA"/>
    <property type="match status" value="1"/>
</dbReference>
<feature type="domain" description="FHA" evidence="2">
    <location>
        <begin position="213"/>
        <end position="276"/>
    </location>
</feature>
<proteinExistence type="predicted"/>
<evidence type="ECO:0000259" key="2">
    <source>
        <dbReference type="Pfam" id="PF00498"/>
    </source>
</evidence>
<dbReference type="InterPro" id="IPR008984">
    <property type="entry name" value="SMAD_FHA_dom_sf"/>
</dbReference>
<dbReference type="Pfam" id="PF00498">
    <property type="entry name" value="FHA"/>
    <property type="match status" value="1"/>
</dbReference>
<organism evidence="3 4">
    <name type="scientific">Candidatus Lambdaproteobacteria bacterium RIFOXYD2_FULL_50_16</name>
    <dbReference type="NCBI Taxonomy" id="1817772"/>
    <lineage>
        <taxon>Bacteria</taxon>
        <taxon>Pseudomonadati</taxon>
        <taxon>Pseudomonadota</taxon>
        <taxon>Candidatus Lambdaproteobacteria</taxon>
    </lineage>
</organism>
<keyword evidence="1" id="KW-0472">Membrane</keyword>
<evidence type="ECO:0000256" key="1">
    <source>
        <dbReference type="SAM" id="Phobius"/>
    </source>
</evidence>
<evidence type="ECO:0000313" key="4">
    <source>
        <dbReference type="Proteomes" id="UP000178449"/>
    </source>
</evidence>
<feature type="transmembrane region" description="Helical" evidence="1">
    <location>
        <begin position="33"/>
        <end position="54"/>
    </location>
</feature>
<dbReference type="Gene3D" id="2.60.200.20">
    <property type="match status" value="1"/>
</dbReference>
<evidence type="ECO:0000313" key="3">
    <source>
        <dbReference type="EMBL" id="OGG95205.1"/>
    </source>
</evidence>
<sequence length="285" mass="30557">MKNDPKPFLWAYLAIACLGWALTETLLLLSGTGLNYLVPSLVGLMVGSVMGALLAGTDGFLSQNPWALKSGIKFGGILGGIGGLVGFFMSQQGALQLGELPIEATNLILAQKWLVLAVLIGTGMGLAEQSNKAVSRGVLAGLVAGGATSLFSGLAAAFFPWPVGLRGLSLFFLVLSFLVARTKLRGTHKGAWLISLNGRNEGARYELNKSLYHLGTQSSDEINLESYKDINSTHAKLIWYECGYSLVDNDPFCRTYVNFRNIDEQPLKTGDIVKIGSALFQYSVS</sequence>
<dbReference type="PROSITE" id="PS51257">
    <property type="entry name" value="PROKAR_LIPOPROTEIN"/>
    <property type="match status" value="1"/>
</dbReference>
<dbReference type="AlphaFoldDB" id="A0A1F6GAR4"/>
<dbReference type="Proteomes" id="UP000178449">
    <property type="component" value="Unassembled WGS sequence"/>
</dbReference>
<feature type="transmembrane region" description="Helical" evidence="1">
    <location>
        <begin position="163"/>
        <end position="180"/>
    </location>
</feature>
<gene>
    <name evidence="3" type="ORF">A2527_08515</name>
</gene>
<protein>
    <recommendedName>
        <fullName evidence="2">FHA domain-containing protein</fullName>
    </recommendedName>
</protein>
<reference evidence="3 4" key="1">
    <citation type="journal article" date="2016" name="Nat. Commun.">
        <title>Thousands of microbial genomes shed light on interconnected biogeochemical processes in an aquifer system.</title>
        <authorList>
            <person name="Anantharaman K."/>
            <person name="Brown C.T."/>
            <person name="Hug L.A."/>
            <person name="Sharon I."/>
            <person name="Castelle C.J."/>
            <person name="Probst A.J."/>
            <person name="Thomas B.C."/>
            <person name="Singh A."/>
            <person name="Wilkins M.J."/>
            <person name="Karaoz U."/>
            <person name="Brodie E.L."/>
            <person name="Williams K.H."/>
            <person name="Hubbard S.S."/>
            <person name="Banfield J.F."/>
        </authorList>
    </citation>
    <scope>NUCLEOTIDE SEQUENCE [LARGE SCALE GENOMIC DNA]</scope>
</reference>
<feature type="transmembrane region" description="Helical" evidence="1">
    <location>
        <begin position="66"/>
        <end position="88"/>
    </location>
</feature>